<dbReference type="PANTHER" id="PTHR22946:SF9">
    <property type="entry name" value="POLYKETIDE TRANSFERASE AF380"/>
    <property type="match status" value="1"/>
</dbReference>
<dbReference type="EMBL" id="JBHSNZ010000041">
    <property type="protein sequence ID" value="MFC5812776.1"/>
    <property type="molecule type" value="Genomic_DNA"/>
</dbReference>
<dbReference type="Proteomes" id="UP001596112">
    <property type="component" value="Unassembled WGS sequence"/>
</dbReference>
<dbReference type="Pfam" id="PF00561">
    <property type="entry name" value="Abhydrolase_1"/>
    <property type="match status" value="1"/>
</dbReference>
<comment type="caution">
    <text evidence="5">The sequence shown here is derived from an EMBL/GenBank/DDBJ whole genome shotgun (WGS) entry which is preliminary data.</text>
</comment>
<evidence type="ECO:0000313" key="5">
    <source>
        <dbReference type="EMBL" id="MFC5812776.1"/>
    </source>
</evidence>
<dbReference type="InterPro" id="IPR050261">
    <property type="entry name" value="FrsA_esterase"/>
</dbReference>
<dbReference type="Gene3D" id="3.40.50.1820">
    <property type="entry name" value="alpha/beta hydrolase"/>
    <property type="match status" value="1"/>
</dbReference>
<name>A0ABW1BHW3_9ACTN</name>
<keyword evidence="6" id="KW-1185">Reference proteome</keyword>
<evidence type="ECO:0000256" key="3">
    <source>
        <dbReference type="SAM" id="MobiDB-lite"/>
    </source>
</evidence>
<feature type="compositionally biased region" description="Basic and acidic residues" evidence="3">
    <location>
        <begin position="21"/>
        <end position="30"/>
    </location>
</feature>
<dbReference type="PANTHER" id="PTHR22946">
    <property type="entry name" value="DIENELACTONE HYDROLASE DOMAIN-CONTAINING PROTEIN-RELATED"/>
    <property type="match status" value="1"/>
</dbReference>
<proteinExistence type="inferred from homology"/>
<dbReference type="GO" id="GO:0016787">
    <property type="term" value="F:hydrolase activity"/>
    <property type="evidence" value="ECO:0007669"/>
    <property type="project" value="UniProtKB-KW"/>
</dbReference>
<evidence type="ECO:0000313" key="6">
    <source>
        <dbReference type="Proteomes" id="UP001596112"/>
    </source>
</evidence>
<evidence type="ECO:0000256" key="2">
    <source>
        <dbReference type="ARBA" id="ARBA00038115"/>
    </source>
</evidence>
<accession>A0ABW1BHW3</accession>
<feature type="compositionally biased region" description="Low complexity" evidence="3">
    <location>
        <begin position="31"/>
        <end position="75"/>
    </location>
</feature>
<feature type="region of interest" description="Disordered" evidence="3">
    <location>
        <begin position="21"/>
        <end position="79"/>
    </location>
</feature>
<dbReference type="SUPFAM" id="SSF53474">
    <property type="entry name" value="alpha/beta-Hydrolases"/>
    <property type="match status" value="1"/>
</dbReference>
<dbReference type="InterPro" id="IPR000073">
    <property type="entry name" value="AB_hydrolase_1"/>
</dbReference>
<feature type="domain" description="AB hydrolase-1" evidence="4">
    <location>
        <begin position="86"/>
        <end position="187"/>
    </location>
</feature>
<dbReference type="InterPro" id="IPR029058">
    <property type="entry name" value="AB_hydrolase_fold"/>
</dbReference>
<organism evidence="5 6">
    <name type="scientific">Streptomyces heilongjiangensis</name>
    <dbReference type="NCBI Taxonomy" id="945052"/>
    <lineage>
        <taxon>Bacteria</taxon>
        <taxon>Bacillati</taxon>
        <taxon>Actinomycetota</taxon>
        <taxon>Actinomycetes</taxon>
        <taxon>Kitasatosporales</taxon>
        <taxon>Streptomycetaceae</taxon>
        <taxon>Streptomyces</taxon>
    </lineage>
</organism>
<evidence type="ECO:0000259" key="4">
    <source>
        <dbReference type="Pfam" id="PF00561"/>
    </source>
</evidence>
<protein>
    <submittedName>
        <fullName evidence="5">Alpha/beta hydrolase</fullName>
    </submittedName>
</protein>
<evidence type="ECO:0000256" key="1">
    <source>
        <dbReference type="ARBA" id="ARBA00022801"/>
    </source>
</evidence>
<reference evidence="6" key="1">
    <citation type="journal article" date="2019" name="Int. J. Syst. Evol. Microbiol.">
        <title>The Global Catalogue of Microorganisms (GCM) 10K type strain sequencing project: providing services to taxonomists for standard genome sequencing and annotation.</title>
        <authorList>
            <consortium name="The Broad Institute Genomics Platform"/>
            <consortium name="The Broad Institute Genome Sequencing Center for Infectious Disease"/>
            <person name="Wu L."/>
            <person name="Ma J."/>
        </authorList>
    </citation>
    <scope>NUCLEOTIDE SEQUENCE [LARGE SCALE GENOMIC DNA]</scope>
    <source>
        <strain evidence="6">JCM 9918</strain>
    </source>
</reference>
<comment type="similarity">
    <text evidence="2">Belongs to the AB hydrolase superfamily. FUS2 hydrolase family.</text>
</comment>
<dbReference type="RefSeq" id="WP_380969605.1">
    <property type="nucleotide sequence ID" value="NZ_JAQOSL010000052.1"/>
</dbReference>
<sequence>MEAVYDPGGVVYNASHLLSEDRGKPLESRPETATGRAGTATGRPETAAGRPETAAGRAGTVAGRPAAAAGRPEAVSGRSATTVGRPAIVVAHGFTGGVDRPHVRRVVAALGRYGSVVTFSFRGHGRSGGRSTVGDREVLDLAAAVRWARDLGHERVATVGFSMGGSVVLRHAALPDAGTDAVVSVSAPARWYYRGTAPMRRLHWLVTRPAGRLVGRYGFGTRIHHREWDPVPSSPVESVPLIAPTPLLIVHGDRDGYFPVDHPRMLAQAAGGHAELWLEEGMGHAEHAATGELLDRMGEWLVERGLGGPVRPRFLHGTDSPVA</sequence>
<gene>
    <name evidence="5" type="ORF">ACFQGO_35620</name>
</gene>
<keyword evidence="1 5" id="KW-0378">Hydrolase</keyword>